<comment type="subcellular location">
    <subcellularLocation>
        <location evidence="1 14">Cytoplasm</location>
    </subcellularLocation>
</comment>
<feature type="domain" description="Mur ligase central" evidence="17">
    <location>
        <begin position="117"/>
        <end position="297"/>
    </location>
</feature>
<comment type="catalytic activity">
    <reaction evidence="13 14">
        <text>UDP-N-acetyl-alpha-D-muramate + L-alanine + ATP = UDP-N-acetyl-alpha-D-muramoyl-L-alanine + ADP + phosphate + H(+)</text>
        <dbReference type="Rhea" id="RHEA:23372"/>
        <dbReference type="ChEBI" id="CHEBI:15378"/>
        <dbReference type="ChEBI" id="CHEBI:30616"/>
        <dbReference type="ChEBI" id="CHEBI:43474"/>
        <dbReference type="ChEBI" id="CHEBI:57972"/>
        <dbReference type="ChEBI" id="CHEBI:70757"/>
        <dbReference type="ChEBI" id="CHEBI:83898"/>
        <dbReference type="ChEBI" id="CHEBI:456216"/>
        <dbReference type="EC" id="6.3.2.8"/>
    </reaction>
</comment>
<reference evidence="18 19" key="1">
    <citation type="submission" date="2017-06" db="EMBL/GenBank/DDBJ databases">
        <title>Draft genome sequence of anaerobic fermentative bacterium Anaeromicrobium sediminis DY2726D isolated from West Pacific Ocean sediments.</title>
        <authorList>
            <person name="Zeng X."/>
        </authorList>
    </citation>
    <scope>NUCLEOTIDE SEQUENCE [LARGE SCALE GENOMIC DNA]</scope>
    <source>
        <strain evidence="18 19">DY2726D</strain>
    </source>
</reference>
<keyword evidence="8 14" id="KW-0067">ATP-binding</keyword>
<evidence type="ECO:0000259" key="15">
    <source>
        <dbReference type="Pfam" id="PF01225"/>
    </source>
</evidence>
<dbReference type="EC" id="6.3.2.8" evidence="3 14"/>
<dbReference type="GO" id="GO:0009252">
    <property type="term" value="P:peptidoglycan biosynthetic process"/>
    <property type="evidence" value="ECO:0007669"/>
    <property type="project" value="UniProtKB-UniRule"/>
</dbReference>
<keyword evidence="12 14" id="KW-0961">Cell wall biogenesis/degradation</keyword>
<feature type="binding site" evidence="14">
    <location>
        <begin position="119"/>
        <end position="125"/>
    </location>
    <ligand>
        <name>ATP</name>
        <dbReference type="ChEBI" id="CHEBI:30616"/>
    </ligand>
</feature>
<keyword evidence="19" id="KW-1185">Reference proteome</keyword>
<evidence type="ECO:0000256" key="6">
    <source>
        <dbReference type="ARBA" id="ARBA00022618"/>
    </source>
</evidence>
<keyword evidence="11 14" id="KW-0131">Cell cycle</keyword>
<keyword evidence="9 14" id="KW-0133">Cell shape</keyword>
<keyword evidence="4 14" id="KW-0963">Cytoplasm</keyword>
<dbReference type="InterPro" id="IPR004101">
    <property type="entry name" value="Mur_ligase_C"/>
</dbReference>
<evidence type="ECO:0000256" key="2">
    <source>
        <dbReference type="ARBA" id="ARBA00004752"/>
    </source>
</evidence>
<sequence length="463" mass="52020">MFDFDLDKHSINHIHFIGIGGISMSALAQILINFDYKVSGSDMNDSEITKKLSSQGATIHIGHNKNNISSPDLVVYTAAVKETNPELMEARTKQIPILSRAEMLGLLMKKFKNNIAVAGTHGKTTTTSMISVILDYNKYSPTILVGGQLDNIGGNVKVGSRDYFITEACEYVGSFLKFFPTVGIILNIEEDHLDYFKDLNHIKNTFREFIDLIPNDGLLIAYGDDPNVQNIIDHVNCNLITYGQDNNSDYYPINISFNDLGYPSFNLYKKDKLLGKINLRVPGEHNLYNSIASIACCHHFGIDIDHINEALNTFGGTHRRFDLLGNINNIRVVDDYAHHPTEIEATLKAVSNIDHSNLWCVFQPHTFTRTISLLDEFSEAFDGVDNLIITDIYAAREKDTGQIHSKDLVEKIKMRNDKVTYMKEFDSIVDYIYENAKPNDLVITMGAGNVNRIGEKLVNKLKG</sequence>
<keyword evidence="10 14" id="KW-0573">Peptidoglycan synthesis</keyword>
<evidence type="ECO:0000256" key="12">
    <source>
        <dbReference type="ARBA" id="ARBA00023316"/>
    </source>
</evidence>
<gene>
    <name evidence="14" type="primary">murC</name>
    <name evidence="18" type="ORF">CCE28_18475</name>
</gene>
<evidence type="ECO:0000259" key="17">
    <source>
        <dbReference type="Pfam" id="PF08245"/>
    </source>
</evidence>
<dbReference type="SUPFAM" id="SSF53623">
    <property type="entry name" value="MurD-like peptide ligases, catalytic domain"/>
    <property type="match status" value="1"/>
</dbReference>
<keyword evidence="6 14" id="KW-0132">Cell division</keyword>
<comment type="function">
    <text evidence="14">Cell wall formation.</text>
</comment>
<dbReference type="InterPro" id="IPR036615">
    <property type="entry name" value="Mur_ligase_C_dom_sf"/>
</dbReference>
<evidence type="ECO:0000313" key="18">
    <source>
        <dbReference type="EMBL" id="PAB57648.1"/>
    </source>
</evidence>
<feature type="domain" description="Mur ligase C-terminal" evidence="16">
    <location>
        <begin position="319"/>
        <end position="448"/>
    </location>
</feature>
<dbReference type="Gene3D" id="3.40.1190.10">
    <property type="entry name" value="Mur-like, catalytic domain"/>
    <property type="match status" value="1"/>
</dbReference>
<dbReference type="EMBL" id="NIBG01000024">
    <property type="protein sequence ID" value="PAB57648.1"/>
    <property type="molecule type" value="Genomic_DNA"/>
</dbReference>
<evidence type="ECO:0000256" key="13">
    <source>
        <dbReference type="ARBA" id="ARBA00047833"/>
    </source>
</evidence>
<dbReference type="HAMAP" id="MF_00046">
    <property type="entry name" value="MurC"/>
    <property type="match status" value="1"/>
</dbReference>
<dbReference type="GO" id="GO:0005524">
    <property type="term" value="F:ATP binding"/>
    <property type="evidence" value="ECO:0007669"/>
    <property type="project" value="UniProtKB-UniRule"/>
</dbReference>
<dbReference type="InterPro" id="IPR050061">
    <property type="entry name" value="MurCDEF_pg_biosynth"/>
</dbReference>
<evidence type="ECO:0000259" key="16">
    <source>
        <dbReference type="Pfam" id="PF02875"/>
    </source>
</evidence>
<dbReference type="GO" id="GO:0008763">
    <property type="term" value="F:UDP-N-acetylmuramate-L-alanine ligase activity"/>
    <property type="evidence" value="ECO:0007669"/>
    <property type="project" value="UniProtKB-UniRule"/>
</dbReference>
<dbReference type="NCBIfam" id="TIGR01082">
    <property type="entry name" value="murC"/>
    <property type="match status" value="1"/>
</dbReference>
<dbReference type="OrthoDB" id="9804126at2"/>
<comment type="pathway">
    <text evidence="2 14">Cell wall biogenesis; peptidoglycan biosynthesis.</text>
</comment>
<feature type="domain" description="Mur ligase N-terminal catalytic" evidence="15">
    <location>
        <begin position="13"/>
        <end position="111"/>
    </location>
</feature>
<comment type="caution">
    <text evidence="18">The sequence shown here is derived from an EMBL/GenBank/DDBJ whole genome shotgun (WGS) entry which is preliminary data.</text>
</comment>
<keyword evidence="5 14" id="KW-0436">Ligase</keyword>
<dbReference type="InterPro" id="IPR000713">
    <property type="entry name" value="Mur_ligase_N"/>
</dbReference>
<dbReference type="GO" id="GO:0051301">
    <property type="term" value="P:cell division"/>
    <property type="evidence" value="ECO:0007669"/>
    <property type="project" value="UniProtKB-KW"/>
</dbReference>
<protein>
    <recommendedName>
        <fullName evidence="3 14">UDP-N-acetylmuramate--L-alanine ligase</fullName>
        <ecNumber evidence="3 14">6.3.2.8</ecNumber>
    </recommendedName>
    <alternativeName>
        <fullName evidence="14">UDP-N-acetylmuramoyl-L-alanine synthetase</fullName>
    </alternativeName>
</protein>
<evidence type="ECO:0000256" key="11">
    <source>
        <dbReference type="ARBA" id="ARBA00023306"/>
    </source>
</evidence>
<dbReference type="InterPro" id="IPR005758">
    <property type="entry name" value="UDP-N-AcMur_Ala_ligase_MurC"/>
</dbReference>
<dbReference type="Pfam" id="PF01225">
    <property type="entry name" value="Mur_ligase"/>
    <property type="match status" value="1"/>
</dbReference>
<accession>A0A267MFF8</accession>
<evidence type="ECO:0000256" key="1">
    <source>
        <dbReference type="ARBA" id="ARBA00004496"/>
    </source>
</evidence>
<organism evidence="18 19">
    <name type="scientific">Anaeromicrobium sediminis</name>
    <dbReference type="NCBI Taxonomy" id="1478221"/>
    <lineage>
        <taxon>Bacteria</taxon>
        <taxon>Bacillati</taxon>
        <taxon>Bacillota</taxon>
        <taxon>Clostridia</taxon>
        <taxon>Peptostreptococcales</taxon>
        <taxon>Thermotaleaceae</taxon>
        <taxon>Anaeromicrobium</taxon>
    </lineage>
</organism>
<evidence type="ECO:0000256" key="10">
    <source>
        <dbReference type="ARBA" id="ARBA00022984"/>
    </source>
</evidence>
<dbReference type="AlphaFoldDB" id="A0A267MFF8"/>
<dbReference type="PANTHER" id="PTHR43445">
    <property type="entry name" value="UDP-N-ACETYLMURAMATE--L-ALANINE LIGASE-RELATED"/>
    <property type="match status" value="1"/>
</dbReference>
<dbReference type="RefSeq" id="WP_095135216.1">
    <property type="nucleotide sequence ID" value="NZ_NIBG01000024.1"/>
</dbReference>
<dbReference type="PANTHER" id="PTHR43445:SF3">
    <property type="entry name" value="UDP-N-ACETYLMURAMATE--L-ALANINE LIGASE"/>
    <property type="match status" value="1"/>
</dbReference>
<proteinExistence type="inferred from homology"/>
<evidence type="ECO:0000256" key="14">
    <source>
        <dbReference type="HAMAP-Rule" id="MF_00046"/>
    </source>
</evidence>
<evidence type="ECO:0000256" key="7">
    <source>
        <dbReference type="ARBA" id="ARBA00022741"/>
    </source>
</evidence>
<dbReference type="UniPathway" id="UPA00219"/>
<dbReference type="Pfam" id="PF02875">
    <property type="entry name" value="Mur_ligase_C"/>
    <property type="match status" value="1"/>
</dbReference>
<dbReference type="GO" id="GO:0008360">
    <property type="term" value="P:regulation of cell shape"/>
    <property type="evidence" value="ECO:0007669"/>
    <property type="project" value="UniProtKB-KW"/>
</dbReference>
<dbReference type="SUPFAM" id="SSF51984">
    <property type="entry name" value="MurCD N-terminal domain"/>
    <property type="match status" value="1"/>
</dbReference>
<dbReference type="Pfam" id="PF08245">
    <property type="entry name" value="Mur_ligase_M"/>
    <property type="match status" value="1"/>
</dbReference>
<dbReference type="Proteomes" id="UP000216024">
    <property type="component" value="Unassembled WGS sequence"/>
</dbReference>
<dbReference type="GO" id="GO:0071555">
    <property type="term" value="P:cell wall organization"/>
    <property type="evidence" value="ECO:0007669"/>
    <property type="project" value="UniProtKB-KW"/>
</dbReference>
<dbReference type="InterPro" id="IPR013221">
    <property type="entry name" value="Mur_ligase_cen"/>
</dbReference>
<dbReference type="GO" id="GO:0005737">
    <property type="term" value="C:cytoplasm"/>
    <property type="evidence" value="ECO:0007669"/>
    <property type="project" value="UniProtKB-SubCell"/>
</dbReference>
<name>A0A267MFF8_9FIRM</name>
<evidence type="ECO:0000256" key="8">
    <source>
        <dbReference type="ARBA" id="ARBA00022840"/>
    </source>
</evidence>
<dbReference type="Gene3D" id="3.40.50.720">
    <property type="entry name" value="NAD(P)-binding Rossmann-like Domain"/>
    <property type="match status" value="1"/>
</dbReference>
<evidence type="ECO:0000256" key="5">
    <source>
        <dbReference type="ARBA" id="ARBA00022598"/>
    </source>
</evidence>
<keyword evidence="7 14" id="KW-0547">Nucleotide-binding</keyword>
<dbReference type="SUPFAM" id="SSF53244">
    <property type="entry name" value="MurD-like peptide ligases, peptide-binding domain"/>
    <property type="match status" value="1"/>
</dbReference>
<evidence type="ECO:0000256" key="4">
    <source>
        <dbReference type="ARBA" id="ARBA00022490"/>
    </source>
</evidence>
<comment type="similarity">
    <text evidence="14">Belongs to the MurCDEF family.</text>
</comment>
<evidence type="ECO:0000256" key="3">
    <source>
        <dbReference type="ARBA" id="ARBA00012211"/>
    </source>
</evidence>
<evidence type="ECO:0000256" key="9">
    <source>
        <dbReference type="ARBA" id="ARBA00022960"/>
    </source>
</evidence>
<dbReference type="InterPro" id="IPR036565">
    <property type="entry name" value="Mur-like_cat_sf"/>
</dbReference>
<dbReference type="Gene3D" id="3.90.190.20">
    <property type="entry name" value="Mur ligase, C-terminal domain"/>
    <property type="match status" value="1"/>
</dbReference>
<evidence type="ECO:0000313" key="19">
    <source>
        <dbReference type="Proteomes" id="UP000216024"/>
    </source>
</evidence>